<dbReference type="RefSeq" id="WP_138596215.1">
    <property type="nucleotide sequence ID" value="NZ_PNCK01000026.1"/>
</dbReference>
<feature type="transmembrane region" description="Helical" evidence="2">
    <location>
        <begin position="12"/>
        <end position="33"/>
    </location>
</feature>
<dbReference type="GO" id="GO:0042910">
    <property type="term" value="F:xenobiotic transmembrane transporter activity"/>
    <property type="evidence" value="ECO:0007669"/>
    <property type="project" value="InterPro"/>
</dbReference>
<evidence type="ECO:0000313" key="3">
    <source>
        <dbReference type="EMBL" id="TMP43865.1"/>
    </source>
</evidence>
<proteinExistence type="predicted"/>
<evidence type="ECO:0008006" key="7">
    <source>
        <dbReference type="Google" id="ProtNLM"/>
    </source>
</evidence>
<evidence type="ECO:0000256" key="2">
    <source>
        <dbReference type="SAM" id="Phobius"/>
    </source>
</evidence>
<reference evidence="5 6" key="2">
    <citation type="submission" date="2019-06" db="EMBL/GenBank/DDBJ databases">
        <title>Co-occurence of chitin degradation, pigmentation and bioactivity in marine Pseudoalteromonas.</title>
        <authorList>
            <person name="Sonnenschein E.C."/>
            <person name="Bech P.K."/>
        </authorList>
    </citation>
    <scope>NUCLEOTIDE SEQUENCE [LARGE SCALE GENOMIC DNA]</scope>
    <source>
        <strain evidence="6">S2231</strain>
        <strain evidence="3 5">S2233</strain>
    </source>
</reference>
<reference evidence="4" key="3">
    <citation type="submission" date="2019-09" db="EMBL/GenBank/DDBJ databases">
        <title>Co-occurence of chitin degradation, pigmentation and bioactivity in marine Pseudoalteromonas.</title>
        <authorList>
            <person name="Sonnenschein E.C."/>
            <person name="Bech P.K."/>
        </authorList>
    </citation>
    <scope>NUCLEOTIDE SEQUENCE</scope>
    <source>
        <strain evidence="4">S2231</strain>
    </source>
</reference>
<feature type="transmembrane region" description="Helical" evidence="2">
    <location>
        <begin position="155"/>
        <end position="178"/>
    </location>
</feature>
<evidence type="ECO:0000313" key="5">
    <source>
        <dbReference type="Proteomes" id="UP000305730"/>
    </source>
</evidence>
<organism evidence="4 6">
    <name type="scientific">Pseudoalteromonas citrea</name>
    <dbReference type="NCBI Taxonomy" id="43655"/>
    <lineage>
        <taxon>Bacteria</taxon>
        <taxon>Pseudomonadati</taxon>
        <taxon>Pseudomonadota</taxon>
        <taxon>Gammaproteobacteria</taxon>
        <taxon>Alteromonadales</taxon>
        <taxon>Pseudoalteromonadaceae</taxon>
        <taxon>Pseudoalteromonas</taxon>
    </lineage>
</organism>
<dbReference type="InterPro" id="IPR002528">
    <property type="entry name" value="MATE_fam"/>
</dbReference>
<feature type="transmembrane region" description="Helical" evidence="2">
    <location>
        <begin position="310"/>
        <end position="337"/>
    </location>
</feature>
<keyword evidence="2" id="KW-0472">Membrane</keyword>
<feature type="transmembrane region" description="Helical" evidence="2">
    <location>
        <begin position="266"/>
        <end position="289"/>
    </location>
</feature>
<keyword evidence="2" id="KW-1133">Transmembrane helix</keyword>
<dbReference type="GO" id="GO:0015297">
    <property type="term" value="F:antiporter activity"/>
    <property type="evidence" value="ECO:0007669"/>
    <property type="project" value="InterPro"/>
</dbReference>
<feature type="transmembrane region" description="Helical" evidence="2">
    <location>
        <begin position="379"/>
        <end position="400"/>
    </location>
</feature>
<dbReference type="EMBL" id="PNCK01000026">
    <property type="protein sequence ID" value="TMP43865.1"/>
    <property type="molecule type" value="Genomic_DNA"/>
</dbReference>
<feature type="transmembrane region" description="Helical" evidence="2">
    <location>
        <begin position="89"/>
        <end position="110"/>
    </location>
</feature>
<dbReference type="PANTHER" id="PTHR43298">
    <property type="entry name" value="MULTIDRUG RESISTANCE PROTEIN NORM-RELATED"/>
    <property type="match status" value="1"/>
</dbReference>
<dbReference type="InterPro" id="IPR050222">
    <property type="entry name" value="MATE_MdtK"/>
</dbReference>
<dbReference type="Proteomes" id="UP000305730">
    <property type="component" value="Unassembled WGS sequence"/>
</dbReference>
<comment type="caution">
    <text evidence="4">The sequence shown here is derived from an EMBL/GenBank/DDBJ whole genome shotgun (WGS) entry which is preliminary data.</text>
</comment>
<dbReference type="EMBL" id="PNCL01000056">
    <property type="protein sequence ID" value="TMP58575.1"/>
    <property type="molecule type" value="Genomic_DNA"/>
</dbReference>
<feature type="transmembrane region" description="Helical" evidence="2">
    <location>
        <begin position="349"/>
        <end position="367"/>
    </location>
</feature>
<feature type="transmembrane region" description="Helical" evidence="2">
    <location>
        <begin position="406"/>
        <end position="426"/>
    </location>
</feature>
<keyword evidence="1" id="KW-0813">Transport</keyword>
<reference evidence="4 6" key="1">
    <citation type="submission" date="2017-12" db="EMBL/GenBank/DDBJ databases">
        <authorList>
            <person name="Paulsen S."/>
            <person name="Gram L.K."/>
        </authorList>
    </citation>
    <scope>NUCLEOTIDE SEQUENCE [LARGE SCALE GENOMIC DNA]</scope>
    <source>
        <strain evidence="4 6">S2231</strain>
        <strain evidence="3">S2233</strain>
    </source>
</reference>
<dbReference type="OrthoDB" id="9780160at2"/>
<dbReference type="Pfam" id="PF01554">
    <property type="entry name" value="MatE"/>
    <property type="match status" value="2"/>
</dbReference>
<dbReference type="PANTHER" id="PTHR43298:SF2">
    <property type="entry name" value="FMN_FAD EXPORTER YEEO-RELATED"/>
    <property type="match status" value="1"/>
</dbReference>
<feature type="transmembrane region" description="Helical" evidence="2">
    <location>
        <begin position="122"/>
        <end position="143"/>
    </location>
</feature>
<gene>
    <name evidence="4" type="ORF">CWB96_11920</name>
    <name evidence="3" type="ORF">CWB97_07570</name>
</gene>
<keyword evidence="2" id="KW-0812">Transmembrane</keyword>
<dbReference type="GO" id="GO:0005886">
    <property type="term" value="C:plasma membrane"/>
    <property type="evidence" value="ECO:0007669"/>
    <property type="project" value="TreeGrafter"/>
</dbReference>
<keyword evidence="5" id="KW-1185">Reference proteome</keyword>
<dbReference type="Proteomes" id="UP000307706">
    <property type="component" value="Unassembled WGS sequence"/>
</dbReference>
<protein>
    <recommendedName>
        <fullName evidence="7">MATE family efflux transporter</fullName>
    </recommendedName>
</protein>
<feature type="transmembrane region" description="Helical" evidence="2">
    <location>
        <begin position="184"/>
        <end position="210"/>
    </location>
</feature>
<evidence type="ECO:0000313" key="4">
    <source>
        <dbReference type="EMBL" id="TMP58575.1"/>
    </source>
</evidence>
<dbReference type="AlphaFoldDB" id="A0A5S3XPL9"/>
<feature type="transmembrane region" description="Helical" evidence="2">
    <location>
        <begin position="53"/>
        <end position="69"/>
    </location>
</feature>
<evidence type="ECO:0000313" key="6">
    <source>
        <dbReference type="Proteomes" id="UP000307706"/>
    </source>
</evidence>
<feature type="transmembrane region" description="Helical" evidence="2">
    <location>
        <begin position="231"/>
        <end position="254"/>
    </location>
</feature>
<sequence>MFKYIKELLTLSFPITVARIGTFLIVFIDVIMIGGEGAFTFNAYNSANLINTAFWLMGISALFGIRILISQNSQESDENLIQAIVSEGVYFAIGIASCLFIVSLFSQSWIPLFGYSEDTYKAMIPVIICLGLGLFGHMVYAAISFYLEATEKAKVAMWIVLFGIILNFALNHLLVFLFEATSHSYLIAIATSVVRTVMCLFAILYVIKVCKINPFSRSRHHDSRVYARKELYGHGVASIAIASMSFVSVFFSSIMESIGIIEAAAFHIFMSLVGLISNFTSGVASALSIKVGRSYSIGDYSDITHYCIATLWISVAVSVLFHATSLFAGGFVVGFYSIENDVITKSLEYLVICGFIFVFCDVFIKGASGVSRGLGDKKFTTLTIVLANIVGVMLAYFMCISLNMDSYYLFICVAMVNLVSSVLIALKSIQIINEQQTLNRQSIGA</sequence>
<name>A0A5S3XPL9_9GAMM</name>
<accession>A0A5S3XPL9</accession>
<evidence type="ECO:0000256" key="1">
    <source>
        <dbReference type="ARBA" id="ARBA00022448"/>
    </source>
</evidence>